<dbReference type="Proteomes" id="UP000005447">
    <property type="component" value="Unassembled WGS sequence"/>
</dbReference>
<keyword evidence="1" id="KW-0472">Membrane</keyword>
<dbReference type="Bgee" id="ENSCPOG00000033681">
    <property type="expression patterns" value="Expressed in uterine cervix and 4 other cell types or tissues"/>
</dbReference>
<reference evidence="3" key="3">
    <citation type="submission" date="2025-09" db="UniProtKB">
        <authorList>
            <consortium name="Ensembl"/>
        </authorList>
    </citation>
    <scope>IDENTIFICATION</scope>
    <source>
        <strain evidence="3">2N</strain>
    </source>
</reference>
<dbReference type="Pfam" id="PF01390">
    <property type="entry name" value="SEA"/>
    <property type="match status" value="1"/>
</dbReference>
<protein>
    <recommendedName>
        <fullName evidence="2">SEA domain-containing protein</fullName>
    </recommendedName>
</protein>
<keyword evidence="1" id="KW-0812">Transmembrane</keyword>
<keyword evidence="1" id="KW-1133">Transmembrane helix</keyword>
<dbReference type="InterPro" id="IPR036364">
    <property type="entry name" value="SEA_dom_sf"/>
</dbReference>
<dbReference type="PANTHER" id="PTHR14672">
    <property type="entry name" value="MUCIN-16"/>
    <property type="match status" value="1"/>
</dbReference>
<keyword evidence="4" id="KW-1185">Reference proteome</keyword>
<evidence type="ECO:0000256" key="1">
    <source>
        <dbReference type="SAM" id="Phobius"/>
    </source>
</evidence>
<dbReference type="VEuPathDB" id="HostDB:ENSCPOG00000033681"/>
<name>A0A286XBP0_CAVPO</name>
<dbReference type="OMA" id="ISSHWLG"/>
<dbReference type="AlphaFoldDB" id="A0A286XBP0"/>
<dbReference type="GeneTree" id="ENSGT00440000039287"/>
<reference evidence="3" key="2">
    <citation type="submission" date="2025-08" db="UniProtKB">
        <authorList>
            <consortium name="Ensembl"/>
        </authorList>
    </citation>
    <scope>IDENTIFICATION</scope>
    <source>
        <strain evidence="3">2N</strain>
    </source>
</reference>
<dbReference type="PANTHER" id="PTHR14672:SF1">
    <property type="entry name" value="MUCIN-16"/>
    <property type="match status" value="1"/>
</dbReference>
<dbReference type="STRING" id="10141.ENSCPOP00000022863"/>
<evidence type="ECO:0000313" key="4">
    <source>
        <dbReference type="Proteomes" id="UP000005447"/>
    </source>
</evidence>
<feature type="transmembrane region" description="Helical" evidence="1">
    <location>
        <begin position="194"/>
        <end position="221"/>
    </location>
</feature>
<proteinExistence type="predicted"/>
<sequence>MLDSKLVTIKLVFYSHLDPNLVKQAFLNKTLNASSHWLGATYQLTDIHITEVEPPEIPPIFSSSQQFQLNFTITNLPYSQHISQPDTTQHQHNKRSVESALNELFQNSRIKSYFSDCQVAAFRPVSHINHTAVDSICNFSPLTRRLDKIIIYEEFLRLTQNGTQLQNFTLDRSSVLVDGYSPIKNDSVTRNPGLPFWAIILICLAGFLAFITCLIFCYLVAVCRRKKEGDYQVQRHRLGYYFPHLDLRKLQ</sequence>
<dbReference type="InParanoid" id="A0A286XBP0"/>
<dbReference type="InterPro" id="IPR028850">
    <property type="entry name" value="MUC16"/>
</dbReference>
<evidence type="ECO:0000313" key="3">
    <source>
        <dbReference type="Ensembl" id="ENSCPOP00000022863.1"/>
    </source>
</evidence>
<dbReference type="SUPFAM" id="SSF82671">
    <property type="entry name" value="SEA domain"/>
    <property type="match status" value="1"/>
</dbReference>
<dbReference type="InterPro" id="IPR000082">
    <property type="entry name" value="SEA_dom"/>
</dbReference>
<feature type="domain" description="SEA" evidence="2">
    <location>
        <begin position="63"/>
        <end position="182"/>
    </location>
</feature>
<dbReference type="Ensembl" id="ENSCPOT00000033360.1">
    <property type="protein sequence ID" value="ENSCPOP00000022863.1"/>
    <property type="gene ID" value="ENSCPOG00000033681.1"/>
</dbReference>
<dbReference type="eggNOG" id="ENOG502RD3J">
    <property type="taxonomic scope" value="Eukaryota"/>
</dbReference>
<dbReference type="Gene3D" id="3.30.70.960">
    <property type="entry name" value="SEA domain"/>
    <property type="match status" value="1"/>
</dbReference>
<dbReference type="PROSITE" id="PS50024">
    <property type="entry name" value="SEA"/>
    <property type="match status" value="1"/>
</dbReference>
<organism evidence="3 4">
    <name type="scientific">Cavia porcellus</name>
    <name type="common">Guinea pig</name>
    <dbReference type="NCBI Taxonomy" id="10141"/>
    <lineage>
        <taxon>Eukaryota</taxon>
        <taxon>Metazoa</taxon>
        <taxon>Chordata</taxon>
        <taxon>Craniata</taxon>
        <taxon>Vertebrata</taxon>
        <taxon>Euteleostomi</taxon>
        <taxon>Mammalia</taxon>
        <taxon>Eutheria</taxon>
        <taxon>Euarchontoglires</taxon>
        <taxon>Glires</taxon>
        <taxon>Rodentia</taxon>
        <taxon>Hystricomorpha</taxon>
        <taxon>Caviidae</taxon>
        <taxon>Cavia</taxon>
    </lineage>
</organism>
<accession>A0A286XBP0</accession>
<reference evidence="4" key="1">
    <citation type="journal article" date="2011" name="Nature">
        <title>A high-resolution map of human evolutionary constraint using 29 mammals.</title>
        <authorList>
            <person name="Lindblad-Toh K."/>
            <person name="Garber M."/>
            <person name="Zuk O."/>
            <person name="Lin M.F."/>
            <person name="Parker B.J."/>
            <person name="Washietl S."/>
            <person name="Kheradpour P."/>
            <person name="Ernst J."/>
            <person name="Jordan G."/>
            <person name="Mauceli E."/>
            <person name="Ward L.D."/>
            <person name="Lowe C.B."/>
            <person name="Holloway A.K."/>
            <person name="Clamp M."/>
            <person name="Gnerre S."/>
            <person name="Alfoldi J."/>
            <person name="Beal K."/>
            <person name="Chang J."/>
            <person name="Clawson H."/>
            <person name="Cuff J."/>
            <person name="Di Palma F."/>
            <person name="Fitzgerald S."/>
            <person name="Flicek P."/>
            <person name="Guttman M."/>
            <person name="Hubisz M.J."/>
            <person name="Jaffe D.B."/>
            <person name="Jungreis I."/>
            <person name="Kent W.J."/>
            <person name="Kostka D."/>
            <person name="Lara M."/>
            <person name="Martins A.L."/>
            <person name="Massingham T."/>
            <person name="Moltke I."/>
            <person name="Raney B.J."/>
            <person name="Rasmussen M.D."/>
            <person name="Robinson J."/>
            <person name="Stark A."/>
            <person name="Vilella A.J."/>
            <person name="Wen J."/>
            <person name="Xie X."/>
            <person name="Zody M.C."/>
            <person name="Baldwin J."/>
            <person name="Bloom T."/>
            <person name="Chin C.W."/>
            <person name="Heiman D."/>
            <person name="Nicol R."/>
            <person name="Nusbaum C."/>
            <person name="Young S."/>
            <person name="Wilkinson J."/>
            <person name="Worley K.C."/>
            <person name="Kovar C.L."/>
            <person name="Muzny D.M."/>
            <person name="Gibbs R.A."/>
            <person name="Cree A."/>
            <person name="Dihn H.H."/>
            <person name="Fowler G."/>
            <person name="Jhangiani S."/>
            <person name="Joshi V."/>
            <person name="Lee S."/>
            <person name="Lewis L.R."/>
            <person name="Nazareth L.V."/>
            <person name="Okwuonu G."/>
            <person name="Santibanez J."/>
            <person name="Warren W.C."/>
            <person name="Mardis E.R."/>
            <person name="Weinstock G.M."/>
            <person name="Wilson R.K."/>
            <person name="Delehaunty K."/>
            <person name="Dooling D."/>
            <person name="Fronik C."/>
            <person name="Fulton L."/>
            <person name="Fulton B."/>
            <person name="Graves T."/>
            <person name="Minx P."/>
            <person name="Sodergren E."/>
            <person name="Birney E."/>
            <person name="Margulies E.H."/>
            <person name="Herrero J."/>
            <person name="Green E.D."/>
            <person name="Haussler D."/>
            <person name="Siepel A."/>
            <person name="Goldman N."/>
            <person name="Pollard K.S."/>
            <person name="Pedersen J.S."/>
            <person name="Lander E.S."/>
            <person name="Kellis M."/>
        </authorList>
    </citation>
    <scope>NUCLEOTIDE SEQUENCE [LARGE SCALE GENOMIC DNA]</scope>
    <source>
        <strain evidence="4">2N</strain>
    </source>
</reference>
<evidence type="ECO:0000259" key="2">
    <source>
        <dbReference type="PROSITE" id="PS50024"/>
    </source>
</evidence>
<dbReference type="EMBL" id="AAKN02056063">
    <property type="status" value="NOT_ANNOTATED_CDS"/>
    <property type="molecule type" value="Genomic_DNA"/>
</dbReference>